<evidence type="ECO:0000313" key="3">
    <source>
        <dbReference type="Proteomes" id="UP001269819"/>
    </source>
</evidence>
<evidence type="ECO:0000313" key="2">
    <source>
        <dbReference type="EMBL" id="MDV2081066.1"/>
    </source>
</evidence>
<sequence length="54" mass="6248">MSKDVKIDIKNTIKTPNEKPPSDASLIESSKNIDKALEKRKKDKESVEEFTEWK</sequence>
<feature type="region of interest" description="Disordered" evidence="1">
    <location>
        <begin position="1"/>
        <end position="29"/>
    </location>
</feature>
<organism evidence="2 3">
    <name type="scientific">Marinobacter xestospongiae</name>
    <dbReference type="NCBI Taxonomy" id="994319"/>
    <lineage>
        <taxon>Bacteria</taxon>
        <taxon>Pseudomonadati</taxon>
        <taxon>Pseudomonadota</taxon>
        <taxon>Gammaproteobacteria</taxon>
        <taxon>Pseudomonadales</taxon>
        <taxon>Marinobacteraceae</taxon>
        <taxon>Marinobacter</taxon>
    </lineage>
</organism>
<dbReference type="Proteomes" id="UP001269819">
    <property type="component" value="Unassembled WGS sequence"/>
</dbReference>
<proteinExistence type="predicted"/>
<name>A0ABU3W4X6_9GAMM</name>
<keyword evidence="3" id="KW-1185">Reference proteome</keyword>
<comment type="caution">
    <text evidence="2">The sequence shown here is derived from an EMBL/GenBank/DDBJ whole genome shotgun (WGS) entry which is preliminary data.</text>
</comment>
<protein>
    <submittedName>
        <fullName evidence="2">Uncharacterized protein</fullName>
    </submittedName>
</protein>
<dbReference type="RefSeq" id="WP_316975361.1">
    <property type="nucleotide sequence ID" value="NZ_JAWIIJ010000025.1"/>
</dbReference>
<accession>A0ABU3W4X6</accession>
<reference evidence="2 3" key="1">
    <citation type="submission" date="2023-10" db="EMBL/GenBank/DDBJ databases">
        <title>Characteristics and mechanism of a salt-tolerant marine origin heterotrophic nitrifying- aerobic denitrifying bacteria Marinobacter xestospongiae HN1.</title>
        <authorList>
            <person name="Qi R."/>
        </authorList>
    </citation>
    <scope>NUCLEOTIDE SEQUENCE [LARGE SCALE GENOMIC DNA]</scope>
    <source>
        <strain evidence="2 3">HN1</strain>
    </source>
</reference>
<dbReference type="EMBL" id="JAWIIJ010000025">
    <property type="protein sequence ID" value="MDV2081066.1"/>
    <property type="molecule type" value="Genomic_DNA"/>
</dbReference>
<gene>
    <name evidence="2" type="ORF">RYS15_20440</name>
</gene>
<evidence type="ECO:0000256" key="1">
    <source>
        <dbReference type="SAM" id="MobiDB-lite"/>
    </source>
</evidence>
<feature type="compositionally biased region" description="Basic and acidic residues" evidence="1">
    <location>
        <begin position="1"/>
        <end position="21"/>
    </location>
</feature>